<dbReference type="Proteomes" id="UP000677918">
    <property type="component" value="Unassembled WGS sequence"/>
</dbReference>
<proteinExistence type="predicted"/>
<organism evidence="3 4">
    <name type="scientific">Xylanibacillus composti</name>
    <dbReference type="NCBI Taxonomy" id="1572762"/>
    <lineage>
        <taxon>Bacteria</taxon>
        <taxon>Bacillati</taxon>
        <taxon>Bacillota</taxon>
        <taxon>Bacilli</taxon>
        <taxon>Bacillales</taxon>
        <taxon>Paenibacillaceae</taxon>
        <taxon>Xylanibacillus</taxon>
    </lineage>
</organism>
<sequence length="268" mass="29145">MRKSTKLTLAALLITAALVGCSASNGDAENGKAENGNAEQNNGQVGEQAGGETGEQTGEQAGEQAENDADSGDLQSLQLQESGQTKLYHGYAEYGHNETLVEIKEEPEATIYVYEGVMNDGSGLTDENGEPFSFRRIVTVTADQIKSELQSDHMDRVATSLFQEKIWIEKPLQPNHSWTEKVTYQGAEYEAVSTILSAGQNDEGYAVYEVETIIANIEGFPDNTYKEKIKLEEGKGVTAFQSTMAQLTDPLDEDGYTFGYGLSAIQND</sequence>
<comment type="caution">
    <text evidence="3">The sequence shown here is derived from an EMBL/GenBank/DDBJ whole genome shotgun (WGS) entry which is preliminary data.</text>
</comment>
<dbReference type="RefSeq" id="WP_213414219.1">
    <property type="nucleotide sequence ID" value="NZ_BOVK01000087.1"/>
</dbReference>
<feature type="region of interest" description="Disordered" evidence="1">
    <location>
        <begin position="25"/>
        <end position="73"/>
    </location>
</feature>
<gene>
    <name evidence="3" type="ORF">XYCOK13_42500</name>
</gene>
<feature type="chain" id="PRO_5039370816" description="Lipoprotein" evidence="2">
    <location>
        <begin position="23"/>
        <end position="268"/>
    </location>
</feature>
<evidence type="ECO:0000313" key="3">
    <source>
        <dbReference type="EMBL" id="GIQ71426.1"/>
    </source>
</evidence>
<keyword evidence="4" id="KW-1185">Reference proteome</keyword>
<dbReference type="PROSITE" id="PS51257">
    <property type="entry name" value="PROKAR_LIPOPROTEIN"/>
    <property type="match status" value="1"/>
</dbReference>
<reference evidence="3" key="1">
    <citation type="submission" date="2021-04" db="EMBL/GenBank/DDBJ databases">
        <title>Draft genome sequence of Xylanibacillus composti strain K13.</title>
        <authorList>
            <person name="Uke A."/>
            <person name="Chhe C."/>
            <person name="Baramee S."/>
            <person name="Kosugi A."/>
        </authorList>
    </citation>
    <scope>NUCLEOTIDE SEQUENCE</scope>
    <source>
        <strain evidence="3">K13</strain>
    </source>
</reference>
<accession>A0A8J4H7I4</accession>
<evidence type="ECO:0000313" key="4">
    <source>
        <dbReference type="Proteomes" id="UP000677918"/>
    </source>
</evidence>
<protein>
    <recommendedName>
        <fullName evidence="5">Lipoprotein</fullName>
    </recommendedName>
</protein>
<evidence type="ECO:0000256" key="1">
    <source>
        <dbReference type="SAM" id="MobiDB-lite"/>
    </source>
</evidence>
<name>A0A8J4H7I4_9BACL</name>
<keyword evidence="2" id="KW-0732">Signal</keyword>
<evidence type="ECO:0008006" key="5">
    <source>
        <dbReference type="Google" id="ProtNLM"/>
    </source>
</evidence>
<dbReference type="EMBL" id="BOVK01000087">
    <property type="protein sequence ID" value="GIQ71426.1"/>
    <property type="molecule type" value="Genomic_DNA"/>
</dbReference>
<feature type="compositionally biased region" description="Low complexity" evidence="1">
    <location>
        <begin position="54"/>
        <end position="64"/>
    </location>
</feature>
<feature type="signal peptide" evidence="2">
    <location>
        <begin position="1"/>
        <end position="22"/>
    </location>
</feature>
<evidence type="ECO:0000256" key="2">
    <source>
        <dbReference type="SAM" id="SignalP"/>
    </source>
</evidence>
<dbReference type="AlphaFoldDB" id="A0A8J4H7I4"/>